<dbReference type="STRING" id="90241.B0682_03905"/>
<dbReference type="EMBL" id="MUYT01000004">
    <property type="protein sequence ID" value="OOS21774.1"/>
    <property type="molecule type" value="Genomic_DNA"/>
</dbReference>
<dbReference type="PANTHER" id="PTHR34183:SF1">
    <property type="entry name" value="ENDOLYTIC PEPTIDOGLYCAN TRANSGLYCOSYLASE RLPA"/>
    <property type="match status" value="1"/>
</dbReference>
<comment type="similarity">
    <text evidence="3 4">Belongs to the RlpA family.</text>
</comment>
<evidence type="ECO:0000256" key="1">
    <source>
        <dbReference type="ARBA" id="ARBA00023239"/>
    </source>
</evidence>
<dbReference type="PANTHER" id="PTHR34183">
    <property type="entry name" value="ENDOLYTIC PEPTIDOGLYCAN TRANSGLYCOSYLASE RLPA"/>
    <property type="match status" value="1"/>
</dbReference>
<dbReference type="RefSeq" id="WP_078306760.1">
    <property type="nucleotide sequence ID" value="NZ_MUYT01000004.1"/>
</dbReference>
<organism evidence="6 7">
    <name type="scientific">Lwoffella lincolnii</name>
    <dbReference type="NCBI Taxonomy" id="90241"/>
    <lineage>
        <taxon>Bacteria</taxon>
        <taxon>Pseudomonadati</taxon>
        <taxon>Pseudomonadota</taxon>
        <taxon>Gammaproteobacteria</taxon>
        <taxon>Moraxellales</taxon>
        <taxon>Moraxellaceae</taxon>
        <taxon>Lwoffella</taxon>
    </lineage>
</organism>
<dbReference type="GO" id="GO:0071555">
    <property type="term" value="P:cell wall organization"/>
    <property type="evidence" value="ECO:0007669"/>
    <property type="project" value="UniProtKB-KW"/>
</dbReference>
<feature type="chain" id="PRO_5013417254" description="Endolytic peptidoglycan transglycosylase RlpA" evidence="3">
    <location>
        <begin position="23"/>
        <end position="201"/>
    </location>
</feature>
<dbReference type="Gene3D" id="2.40.40.10">
    <property type="entry name" value="RlpA-like domain"/>
    <property type="match status" value="1"/>
</dbReference>
<feature type="domain" description="RlpA-like protein double-psi beta-barrel" evidence="5">
    <location>
        <begin position="106"/>
        <end position="195"/>
    </location>
</feature>
<protein>
    <recommendedName>
        <fullName evidence="3">Endolytic peptidoglycan transglycosylase RlpA</fullName>
        <ecNumber evidence="3">4.2.2.-</ecNumber>
    </recommendedName>
</protein>
<dbReference type="GO" id="GO:0008932">
    <property type="term" value="F:lytic endotransglycosylase activity"/>
    <property type="evidence" value="ECO:0007669"/>
    <property type="project" value="UniProtKB-UniRule"/>
</dbReference>
<dbReference type="InterPro" id="IPR012997">
    <property type="entry name" value="RplA"/>
</dbReference>
<comment type="function">
    <text evidence="3">Lytic transglycosylase with a strong preference for naked glycan strands that lack stem peptides.</text>
</comment>
<dbReference type="CDD" id="cd22268">
    <property type="entry name" value="DPBB_RlpA-like"/>
    <property type="match status" value="1"/>
</dbReference>
<accession>A0A1T0CHH7</accession>
<dbReference type="InterPro" id="IPR034718">
    <property type="entry name" value="RlpA"/>
</dbReference>
<keyword evidence="2 3" id="KW-0961">Cell wall biogenesis/degradation</keyword>
<keyword evidence="1 3" id="KW-0456">Lyase</keyword>
<name>A0A1T0CHH7_9GAMM</name>
<dbReference type="HAMAP" id="MF_02071">
    <property type="entry name" value="RlpA"/>
    <property type="match status" value="1"/>
</dbReference>
<dbReference type="AlphaFoldDB" id="A0A1T0CHH7"/>
<dbReference type="InterPro" id="IPR009009">
    <property type="entry name" value="RlpA-like_DPBB"/>
</dbReference>
<comment type="caution">
    <text evidence="6">The sequence shown here is derived from an EMBL/GenBank/DDBJ whole genome shotgun (WGS) entry which is preliminary data.</text>
</comment>
<reference evidence="6 7" key="1">
    <citation type="submission" date="2017-02" db="EMBL/GenBank/DDBJ databases">
        <title>Draft genome sequence of Moraxella lincolnii CCUG 9405T type strain.</title>
        <authorList>
            <person name="Salva-Serra F."/>
            <person name="Engstrom-Jakobsson H."/>
            <person name="Thorell K."/>
            <person name="Jaen-Luchoro D."/>
            <person name="Gonzales-Siles L."/>
            <person name="Karlsson R."/>
            <person name="Yazdan S."/>
            <person name="Boulund F."/>
            <person name="Johnning A."/>
            <person name="Engstrand L."/>
            <person name="Kristiansson E."/>
            <person name="Moore E."/>
        </authorList>
    </citation>
    <scope>NUCLEOTIDE SEQUENCE [LARGE SCALE GENOMIC DNA]</scope>
    <source>
        <strain evidence="6 7">CCUG 9405</strain>
    </source>
</reference>
<evidence type="ECO:0000256" key="2">
    <source>
        <dbReference type="ARBA" id="ARBA00023316"/>
    </source>
</evidence>
<gene>
    <name evidence="3" type="primary">rlpA</name>
    <name evidence="6" type="ORF">B0682_03905</name>
</gene>
<dbReference type="OrthoDB" id="9779128at2"/>
<dbReference type="SUPFAM" id="SSF50685">
    <property type="entry name" value="Barwin-like endoglucanases"/>
    <property type="match status" value="1"/>
</dbReference>
<evidence type="ECO:0000259" key="5">
    <source>
        <dbReference type="Pfam" id="PF03330"/>
    </source>
</evidence>
<evidence type="ECO:0000256" key="4">
    <source>
        <dbReference type="RuleBase" id="RU003495"/>
    </source>
</evidence>
<keyword evidence="3" id="KW-0732">Signal</keyword>
<feature type="signal peptide" evidence="3">
    <location>
        <begin position="1"/>
        <end position="22"/>
    </location>
</feature>
<dbReference type="InterPro" id="IPR036908">
    <property type="entry name" value="RlpA-like_sf"/>
</dbReference>
<dbReference type="NCBIfam" id="TIGR00413">
    <property type="entry name" value="rlpA"/>
    <property type="match status" value="1"/>
</dbReference>
<evidence type="ECO:0000313" key="6">
    <source>
        <dbReference type="EMBL" id="OOS21774.1"/>
    </source>
</evidence>
<dbReference type="Proteomes" id="UP000191094">
    <property type="component" value="Unassembled WGS sequence"/>
</dbReference>
<dbReference type="Pfam" id="PF03330">
    <property type="entry name" value="DPBB_1"/>
    <property type="match status" value="1"/>
</dbReference>
<evidence type="ECO:0000313" key="7">
    <source>
        <dbReference type="Proteomes" id="UP000191094"/>
    </source>
</evidence>
<evidence type="ECO:0000256" key="3">
    <source>
        <dbReference type="HAMAP-Rule" id="MF_02071"/>
    </source>
</evidence>
<dbReference type="GO" id="GO:0000270">
    <property type="term" value="P:peptidoglycan metabolic process"/>
    <property type="evidence" value="ECO:0007669"/>
    <property type="project" value="UniProtKB-UniRule"/>
</dbReference>
<keyword evidence="7" id="KW-1185">Reference proteome</keyword>
<sequence precursor="true">MRFITSGYLALGLVAVSMSAQAATHHNMDTQAVIDSSPNIEKVLKNLQTQHDQASSLIKSARQPLELSLESPLLATAQSSATVSQEQDVLEKLTAVASNTVNKFSQSGLASWYGSKFHGRKTASGELFDMNAMTAAHRSLKLGSYVKVTNNTNGKSVVVKINDRGPYHGSRVLDLSKAAANKLGIISGGVGNVTIEKVSGP</sequence>
<dbReference type="EC" id="4.2.2.-" evidence="3"/>
<proteinExistence type="inferred from homology"/>